<dbReference type="Gene3D" id="3.90.180.10">
    <property type="entry name" value="Medium-chain alcohol dehydrogenases, catalytic domain"/>
    <property type="match status" value="1"/>
</dbReference>
<comment type="caution">
    <text evidence="1">The sequence shown here is derived from an EMBL/GenBank/DDBJ whole genome shotgun (WGS) entry which is preliminary data.</text>
</comment>
<dbReference type="EMBL" id="JBHSGU010000002">
    <property type="protein sequence ID" value="MFC4698974.1"/>
    <property type="molecule type" value="Genomic_DNA"/>
</dbReference>
<accession>A0ABV9LS85</accession>
<gene>
    <name evidence="1" type="ORF">ACFO4O_02210</name>
</gene>
<evidence type="ECO:0000313" key="2">
    <source>
        <dbReference type="Proteomes" id="UP001595897"/>
    </source>
</evidence>
<keyword evidence="2" id="KW-1185">Reference proteome</keyword>
<dbReference type="Pfam" id="PF11017">
    <property type="entry name" value="DUF2855"/>
    <property type="match status" value="1"/>
</dbReference>
<reference evidence="2" key="1">
    <citation type="journal article" date="2019" name="Int. J. Syst. Evol. Microbiol.">
        <title>The Global Catalogue of Microorganisms (GCM) 10K type strain sequencing project: providing services to taxonomists for standard genome sequencing and annotation.</title>
        <authorList>
            <consortium name="The Broad Institute Genomics Platform"/>
            <consortium name="The Broad Institute Genome Sequencing Center for Infectious Disease"/>
            <person name="Wu L."/>
            <person name="Ma J."/>
        </authorList>
    </citation>
    <scope>NUCLEOTIDE SEQUENCE [LARGE SCALE GENOMIC DNA]</scope>
    <source>
        <strain evidence="2">KACC 12507</strain>
    </source>
</reference>
<evidence type="ECO:0000313" key="1">
    <source>
        <dbReference type="EMBL" id="MFC4698974.1"/>
    </source>
</evidence>
<sequence>MKFIERNLPILLWQNKAKQARLLPKDRKAVSAARKSAIVEAKRLETAENNLDKTISDISAFQFQIGDKTQFNFKALPESIDDIELKKNEVLFVPLSLAVNRYITYYNSAYFHLDIHNFVDPNNQVNSARFKTVPCWGQSVVYRSGHPDFKEGQAYYGFWPLSAYSIREIDTQVSNTDIAYLSLPTFEGPKEWLKIINFEGFTSKVADNYEYIKIGYTFALALRDMDAYGAKRLVLSSASSTSAQIIAMCVKKLMPDLQIVGYTSQRNLDLVKSFEFFDEVFLYEEIQACPNEKKSLYFDALGDKHASEAIFKHFTLSRWWVYGEGSEKTYTQFLKLNRKGTFYSNLVDSHVYQIKHDIKDSEIIEFYSALIKQYDLETFWGSGQRQISTANELTGVYQSFIDNTQPTGEKVLYRSPLLQAC</sequence>
<proteinExistence type="predicted"/>
<dbReference type="InterPro" id="IPR021276">
    <property type="entry name" value="DUF2855"/>
</dbReference>
<dbReference type="RefSeq" id="WP_382405672.1">
    <property type="nucleotide sequence ID" value="NZ_JBHSGU010000002.1"/>
</dbReference>
<organism evidence="1 2">
    <name type="scientific">Glaciecola siphonariae</name>
    <dbReference type="NCBI Taxonomy" id="521012"/>
    <lineage>
        <taxon>Bacteria</taxon>
        <taxon>Pseudomonadati</taxon>
        <taxon>Pseudomonadota</taxon>
        <taxon>Gammaproteobacteria</taxon>
        <taxon>Alteromonadales</taxon>
        <taxon>Alteromonadaceae</taxon>
        <taxon>Glaciecola</taxon>
    </lineage>
</organism>
<dbReference type="Gene3D" id="3.40.50.720">
    <property type="entry name" value="NAD(P)-binding Rossmann-like Domain"/>
    <property type="match status" value="1"/>
</dbReference>
<name>A0ABV9LS85_9ALTE</name>
<dbReference type="Proteomes" id="UP001595897">
    <property type="component" value="Unassembled WGS sequence"/>
</dbReference>
<protein>
    <submittedName>
        <fullName evidence="1">DUF2855 family protein</fullName>
    </submittedName>
</protein>